<dbReference type="PANTHER" id="PTHR30534">
    <property type="entry name" value="FLAGELLAR MOTOR SWITCH PROTEIN FLIG"/>
    <property type="match status" value="1"/>
</dbReference>
<dbReference type="InterPro" id="IPR000090">
    <property type="entry name" value="Flg_Motor_Flig"/>
</dbReference>
<evidence type="ECO:0000259" key="3">
    <source>
        <dbReference type="Pfam" id="PF14841"/>
    </source>
</evidence>
<gene>
    <name evidence="4" type="ORF">Pla100_18290</name>
</gene>
<feature type="region of interest" description="Disordered" evidence="1">
    <location>
        <begin position="78"/>
        <end position="129"/>
    </location>
</feature>
<dbReference type="AlphaFoldDB" id="A0A5C6AS48"/>
<feature type="domain" description="Flagellar motor switch protein FliG middle" evidence="3">
    <location>
        <begin position="139"/>
        <end position="209"/>
    </location>
</feature>
<sequence>MSLNALAANTENEARRAASLRRIAIVLRDLPEPVALKLLADLGPEARRRVQRELRTLIDVDPMERKRALESFTGSIKRQAAREADHRLPPDTQNSLLSDNHRAAIDRLTDEPVDRRNQPESTTKPSRPLGFLDQVADEDLLTLLQDEHPQTKAVVFASIEPSRAARILPRLGNAQRQDMLSRIGRLQSLPDEMLADLAGSFQNRVQRIQTARDRNPLQQLIDQNAIDYPGDHAVWNPADAAKHVPRSAVAVSPRLQAILAELPSSAPDPIPEEEASQVAARLRQITRETEPTAPTQTSDKVTVSRPTLSTDQIHLELVRLAPKRLCEALARVETRVAILALCGLPNQTADAAIACLPRAAANQVRRQLMSLGSMEIREIDLAKEAVAIAAQVIHSTHAVQATAPDGVSQHSTRLAA</sequence>
<dbReference type="Pfam" id="PF14841">
    <property type="entry name" value="FliG_M"/>
    <property type="match status" value="1"/>
</dbReference>
<dbReference type="RefSeq" id="WP_231602860.1">
    <property type="nucleotide sequence ID" value="NZ_SJPM01000002.1"/>
</dbReference>
<keyword evidence="4" id="KW-0966">Cell projection</keyword>
<dbReference type="PANTHER" id="PTHR30534:SF0">
    <property type="entry name" value="FLAGELLAR MOTOR SWITCH PROTEIN FLIG"/>
    <property type="match status" value="1"/>
</dbReference>
<feature type="compositionally biased region" description="Basic and acidic residues" evidence="1">
    <location>
        <begin position="80"/>
        <end position="89"/>
    </location>
</feature>
<dbReference type="SUPFAM" id="SSF48029">
    <property type="entry name" value="FliG"/>
    <property type="match status" value="3"/>
</dbReference>
<comment type="caution">
    <text evidence="4">The sequence shown here is derived from an EMBL/GenBank/DDBJ whole genome shotgun (WGS) entry which is preliminary data.</text>
</comment>
<dbReference type="InterPro" id="IPR011002">
    <property type="entry name" value="FliG_a-hlx"/>
</dbReference>
<dbReference type="GO" id="GO:0009288">
    <property type="term" value="C:bacterial-type flagellum"/>
    <property type="evidence" value="ECO:0007669"/>
    <property type="project" value="InterPro"/>
</dbReference>
<organism evidence="4 5">
    <name type="scientific">Neorhodopirellula pilleata</name>
    <dbReference type="NCBI Taxonomy" id="2714738"/>
    <lineage>
        <taxon>Bacteria</taxon>
        <taxon>Pseudomonadati</taxon>
        <taxon>Planctomycetota</taxon>
        <taxon>Planctomycetia</taxon>
        <taxon>Pirellulales</taxon>
        <taxon>Pirellulaceae</taxon>
        <taxon>Neorhodopirellula</taxon>
    </lineage>
</organism>
<accession>A0A5C6AS48</accession>
<evidence type="ECO:0000259" key="2">
    <source>
        <dbReference type="Pfam" id="PF01706"/>
    </source>
</evidence>
<dbReference type="GO" id="GO:0006935">
    <property type="term" value="P:chemotaxis"/>
    <property type="evidence" value="ECO:0007669"/>
    <property type="project" value="InterPro"/>
</dbReference>
<dbReference type="Pfam" id="PF01706">
    <property type="entry name" value="FliG_C"/>
    <property type="match status" value="1"/>
</dbReference>
<dbReference type="GO" id="GO:0071973">
    <property type="term" value="P:bacterial-type flagellum-dependent cell motility"/>
    <property type="evidence" value="ECO:0007669"/>
    <property type="project" value="InterPro"/>
</dbReference>
<dbReference type="InterPro" id="IPR032779">
    <property type="entry name" value="FliG_M"/>
</dbReference>
<keyword evidence="5" id="KW-1185">Reference proteome</keyword>
<dbReference type="Gene3D" id="1.10.220.30">
    <property type="match status" value="3"/>
</dbReference>
<proteinExistence type="predicted"/>
<evidence type="ECO:0000313" key="5">
    <source>
        <dbReference type="Proteomes" id="UP000316213"/>
    </source>
</evidence>
<dbReference type="Proteomes" id="UP000316213">
    <property type="component" value="Unassembled WGS sequence"/>
</dbReference>
<protein>
    <submittedName>
        <fullName evidence="4">Flagellar motor switch protein G</fullName>
    </submittedName>
</protein>
<evidence type="ECO:0000256" key="1">
    <source>
        <dbReference type="SAM" id="MobiDB-lite"/>
    </source>
</evidence>
<feature type="domain" description="Flagellar motor switch protein FliG C-terminal" evidence="2">
    <location>
        <begin position="317"/>
        <end position="390"/>
    </location>
</feature>
<dbReference type="InterPro" id="IPR023087">
    <property type="entry name" value="Flg_Motor_Flig_C"/>
</dbReference>
<keyword evidence="4" id="KW-0282">Flagellum</keyword>
<keyword evidence="4" id="KW-0969">Cilium</keyword>
<dbReference type="GO" id="GO:0003774">
    <property type="term" value="F:cytoskeletal motor activity"/>
    <property type="evidence" value="ECO:0007669"/>
    <property type="project" value="InterPro"/>
</dbReference>
<reference evidence="4 5" key="1">
    <citation type="submission" date="2019-02" db="EMBL/GenBank/DDBJ databases">
        <title>Deep-cultivation of Planctomycetes and their phenomic and genomic characterization uncovers novel biology.</title>
        <authorList>
            <person name="Wiegand S."/>
            <person name="Jogler M."/>
            <person name="Boedeker C."/>
            <person name="Pinto D."/>
            <person name="Vollmers J."/>
            <person name="Rivas-Marin E."/>
            <person name="Kohn T."/>
            <person name="Peeters S.H."/>
            <person name="Heuer A."/>
            <person name="Rast P."/>
            <person name="Oberbeckmann S."/>
            <person name="Bunk B."/>
            <person name="Jeske O."/>
            <person name="Meyerdierks A."/>
            <person name="Storesund J.E."/>
            <person name="Kallscheuer N."/>
            <person name="Luecker S."/>
            <person name="Lage O.M."/>
            <person name="Pohl T."/>
            <person name="Merkel B.J."/>
            <person name="Hornburger P."/>
            <person name="Mueller R.-W."/>
            <person name="Bruemmer F."/>
            <person name="Labrenz M."/>
            <person name="Spormann A.M."/>
            <person name="Op Den Camp H."/>
            <person name="Overmann J."/>
            <person name="Amann R."/>
            <person name="Jetten M.S.M."/>
            <person name="Mascher T."/>
            <person name="Medema M.H."/>
            <person name="Devos D.P."/>
            <person name="Kaster A.-K."/>
            <person name="Ovreas L."/>
            <person name="Rohde M."/>
            <person name="Galperin M.Y."/>
            <person name="Jogler C."/>
        </authorList>
    </citation>
    <scope>NUCLEOTIDE SEQUENCE [LARGE SCALE GENOMIC DNA]</scope>
    <source>
        <strain evidence="4 5">Pla100</strain>
    </source>
</reference>
<name>A0A5C6AS48_9BACT</name>
<evidence type="ECO:0000313" key="4">
    <source>
        <dbReference type="EMBL" id="TWU02089.1"/>
    </source>
</evidence>
<dbReference type="EMBL" id="SJPM01000002">
    <property type="protein sequence ID" value="TWU02089.1"/>
    <property type="molecule type" value="Genomic_DNA"/>
</dbReference>
<feature type="compositionally biased region" description="Basic and acidic residues" evidence="1">
    <location>
        <begin position="99"/>
        <end position="118"/>
    </location>
</feature>